<accession>D0KWX1</accession>
<dbReference type="Pfam" id="PF05166">
    <property type="entry name" value="YcgL"/>
    <property type="match status" value="1"/>
</dbReference>
<name>D0KWX1_HALNC</name>
<dbReference type="SUPFAM" id="SSF160191">
    <property type="entry name" value="YcgL-like"/>
    <property type="match status" value="1"/>
</dbReference>
<dbReference type="RefSeq" id="WP_012825122.1">
    <property type="nucleotide sequence ID" value="NC_013422.1"/>
</dbReference>
<proteinExistence type="predicted"/>
<dbReference type="STRING" id="555778.Hneap_2277"/>
<evidence type="ECO:0000259" key="1">
    <source>
        <dbReference type="PROSITE" id="PS51648"/>
    </source>
</evidence>
<evidence type="ECO:0000313" key="2">
    <source>
        <dbReference type="EMBL" id="ACX97091.1"/>
    </source>
</evidence>
<keyword evidence="3" id="KW-1185">Reference proteome</keyword>
<dbReference type="KEGG" id="hna:Hneap_2277"/>
<sequence length="96" mass="10823">MHCTIYKSLKKADLYLFLPKGILPDTLDATILTPFGRLEEVMHLDLSVDRALARTDAATVRHYLSTLGFYVQMPPGSQNWAHWDNLKAGIPRPADL</sequence>
<dbReference type="PANTHER" id="PTHR38109">
    <property type="entry name" value="PROTEIN YCGL"/>
    <property type="match status" value="1"/>
</dbReference>
<dbReference type="HOGENOM" id="CLU_155118_2_0_6"/>
<feature type="domain" description="YcgL" evidence="1">
    <location>
        <begin position="1"/>
        <end position="85"/>
    </location>
</feature>
<dbReference type="eggNOG" id="COG3100">
    <property type="taxonomic scope" value="Bacteria"/>
</dbReference>
<dbReference type="OrthoDB" id="7062382at2"/>
<organism evidence="2 3">
    <name type="scientific">Halothiobacillus neapolitanus (strain ATCC 23641 / DSM 15147 / CIP 104769 / NCIMB 8539 / c2)</name>
    <name type="common">Thiobacillus neapolitanus</name>
    <dbReference type="NCBI Taxonomy" id="555778"/>
    <lineage>
        <taxon>Bacteria</taxon>
        <taxon>Pseudomonadati</taxon>
        <taxon>Pseudomonadota</taxon>
        <taxon>Gammaproteobacteria</taxon>
        <taxon>Chromatiales</taxon>
        <taxon>Halothiobacillaceae</taxon>
        <taxon>Halothiobacillus</taxon>
    </lineage>
</organism>
<dbReference type="AlphaFoldDB" id="D0KWX1"/>
<dbReference type="EMBL" id="CP001801">
    <property type="protein sequence ID" value="ACX97091.1"/>
    <property type="molecule type" value="Genomic_DNA"/>
</dbReference>
<dbReference type="PROSITE" id="PS51648">
    <property type="entry name" value="YCGL"/>
    <property type="match status" value="1"/>
</dbReference>
<reference evidence="2 3" key="1">
    <citation type="submission" date="2009-10" db="EMBL/GenBank/DDBJ databases">
        <title>Complete sequence of Halothiobacillus neapolitanus c2.</title>
        <authorList>
            <consortium name="US DOE Joint Genome Institute"/>
            <person name="Lucas S."/>
            <person name="Copeland A."/>
            <person name="Lapidus A."/>
            <person name="Glavina del Rio T."/>
            <person name="Tice H."/>
            <person name="Bruce D."/>
            <person name="Goodwin L."/>
            <person name="Pitluck S."/>
            <person name="Davenport K."/>
            <person name="Brettin T."/>
            <person name="Detter J.C."/>
            <person name="Han C."/>
            <person name="Tapia R."/>
            <person name="Larimer F."/>
            <person name="Land M."/>
            <person name="Hauser L."/>
            <person name="Kyrpides N."/>
            <person name="Mikhailova N."/>
            <person name="Kerfeld C."/>
            <person name="Cannon G."/>
            <person name="Heinhort S."/>
        </authorList>
    </citation>
    <scope>NUCLEOTIDE SEQUENCE [LARGE SCALE GENOMIC DNA]</scope>
    <source>
        <strain evidence="3">ATCC 23641 / c2</strain>
    </source>
</reference>
<dbReference type="InterPro" id="IPR038068">
    <property type="entry name" value="YcgL-like_sf"/>
</dbReference>
<dbReference type="PANTHER" id="PTHR38109:SF1">
    <property type="entry name" value="PROTEIN YCGL"/>
    <property type="match status" value="1"/>
</dbReference>
<evidence type="ECO:0000313" key="3">
    <source>
        <dbReference type="Proteomes" id="UP000009102"/>
    </source>
</evidence>
<dbReference type="InterPro" id="IPR027354">
    <property type="entry name" value="YcgL_dom"/>
</dbReference>
<dbReference type="Gene3D" id="3.10.510.20">
    <property type="entry name" value="YcgL domain"/>
    <property type="match status" value="1"/>
</dbReference>
<dbReference type="Proteomes" id="UP000009102">
    <property type="component" value="Chromosome"/>
</dbReference>
<gene>
    <name evidence="2" type="ordered locus">Hneap_2277</name>
</gene>
<protein>
    <recommendedName>
        <fullName evidence="1">YcgL domain-containing protein</fullName>
    </recommendedName>
</protein>